<name>A0ABS2DUS3_9BURK</name>
<keyword evidence="1" id="KW-0238">DNA-binding</keyword>
<sequence length="262" mass="29974">MTTTNGTNVKIANRNLRIIIENDEIQVHYAFEKVCKRPHGEETVGVDKGLTEAFATTTNELLGQGLGKLVFEYSDAITEIWRGRNKLRALAERYEKEGKTEKANNIRLNNLGTKKLDNMRRRFRTKVRNLLCKAAHKLMDRACVIVVEDLSGFIKGKSLGRKTNRRLRTWVKGVMQEILEEIAALRDVRIVIVNGAYTSQTDSQTGAFTGERKGDRFYRENGDIVHADLNAAFVILLRLWDPEITRYMGYREVKKIIEARTA</sequence>
<evidence type="ECO:0000313" key="3">
    <source>
        <dbReference type="EMBL" id="MBM6705104.1"/>
    </source>
</evidence>
<evidence type="ECO:0000259" key="2">
    <source>
        <dbReference type="Pfam" id="PF07282"/>
    </source>
</evidence>
<evidence type="ECO:0000256" key="1">
    <source>
        <dbReference type="ARBA" id="ARBA00023125"/>
    </source>
</evidence>
<gene>
    <name evidence="3" type="ORF">H6A60_11570</name>
</gene>
<dbReference type="EMBL" id="JACJJC010000113">
    <property type="protein sequence ID" value="MBM6705104.1"/>
    <property type="molecule type" value="Genomic_DNA"/>
</dbReference>
<dbReference type="NCBIfam" id="NF040570">
    <property type="entry name" value="guided_TnpB"/>
    <property type="match status" value="1"/>
</dbReference>
<protein>
    <submittedName>
        <fullName evidence="3">Transposase</fullName>
    </submittedName>
</protein>
<accession>A0ABS2DUS3</accession>
<evidence type="ECO:0000313" key="4">
    <source>
        <dbReference type="Proteomes" id="UP000715095"/>
    </source>
</evidence>
<feature type="non-terminal residue" evidence="3">
    <location>
        <position position="262"/>
    </location>
</feature>
<organism evidence="3 4">
    <name type="scientific">Sutterella massiliensis</name>
    <dbReference type="NCBI Taxonomy" id="1816689"/>
    <lineage>
        <taxon>Bacteria</taxon>
        <taxon>Pseudomonadati</taxon>
        <taxon>Pseudomonadota</taxon>
        <taxon>Betaproteobacteria</taxon>
        <taxon>Burkholderiales</taxon>
        <taxon>Sutterellaceae</taxon>
        <taxon>Sutterella</taxon>
    </lineage>
</organism>
<keyword evidence="4" id="KW-1185">Reference proteome</keyword>
<comment type="caution">
    <text evidence="3">The sequence shown here is derived from an EMBL/GenBank/DDBJ whole genome shotgun (WGS) entry which is preliminary data.</text>
</comment>
<feature type="domain" description="Cas12f1-like TNB" evidence="2">
    <location>
        <begin position="175"/>
        <end position="235"/>
    </location>
</feature>
<proteinExistence type="predicted"/>
<dbReference type="Pfam" id="PF07282">
    <property type="entry name" value="Cas12f1-like_TNB"/>
    <property type="match status" value="1"/>
</dbReference>
<reference evidence="3 4" key="1">
    <citation type="journal article" date="2021" name="Sci. Rep.">
        <title>The distribution of antibiotic resistance genes in chicken gut microbiota commensals.</title>
        <authorList>
            <person name="Juricova H."/>
            <person name="Matiasovicova J."/>
            <person name="Kubasova T."/>
            <person name="Cejkova D."/>
            <person name="Rychlik I."/>
        </authorList>
    </citation>
    <scope>NUCLEOTIDE SEQUENCE [LARGE SCALE GENOMIC DNA]</scope>
    <source>
        <strain evidence="3 4">An829</strain>
    </source>
</reference>
<dbReference type="Proteomes" id="UP000715095">
    <property type="component" value="Unassembled WGS sequence"/>
</dbReference>
<dbReference type="InterPro" id="IPR010095">
    <property type="entry name" value="Cas12f1-like_TNB"/>
</dbReference>